<dbReference type="Proteomes" id="UP000243006">
    <property type="component" value="Unassembled WGS sequence"/>
</dbReference>
<comment type="caution">
    <text evidence="1">The sequence shown here is derived from an EMBL/GenBank/DDBJ whole genome shotgun (WGS) entry which is preliminary data.</text>
</comment>
<gene>
    <name evidence="1" type="ORF">D917_01547</name>
</gene>
<evidence type="ECO:0000313" key="2">
    <source>
        <dbReference type="Proteomes" id="UP000243006"/>
    </source>
</evidence>
<dbReference type="EMBL" id="LVZM01005836">
    <property type="protein sequence ID" value="OUC46802.1"/>
    <property type="molecule type" value="Genomic_DNA"/>
</dbReference>
<evidence type="ECO:0000313" key="1">
    <source>
        <dbReference type="EMBL" id="OUC46802.1"/>
    </source>
</evidence>
<dbReference type="AlphaFoldDB" id="A0A1Y3ENS9"/>
<protein>
    <submittedName>
        <fullName evidence="1">Uncharacterized protein</fullName>
    </submittedName>
</protein>
<sequence length="33" mass="3983">MPKEVRIGFLLRLVKFYNSAYAKYKVEDTDEEE</sequence>
<organism evidence="1 2">
    <name type="scientific">Trichinella nativa</name>
    <dbReference type="NCBI Taxonomy" id="6335"/>
    <lineage>
        <taxon>Eukaryota</taxon>
        <taxon>Metazoa</taxon>
        <taxon>Ecdysozoa</taxon>
        <taxon>Nematoda</taxon>
        <taxon>Enoplea</taxon>
        <taxon>Dorylaimia</taxon>
        <taxon>Trichinellida</taxon>
        <taxon>Trichinellidae</taxon>
        <taxon>Trichinella</taxon>
    </lineage>
</organism>
<name>A0A1Y3ENS9_9BILA</name>
<reference evidence="1 2" key="1">
    <citation type="submission" date="2015-04" db="EMBL/GenBank/DDBJ databases">
        <title>Draft genome of the roundworm Trichinella nativa.</title>
        <authorList>
            <person name="Mitreva M."/>
        </authorList>
    </citation>
    <scope>NUCLEOTIDE SEQUENCE [LARGE SCALE GENOMIC DNA]</scope>
    <source>
        <strain evidence="1 2">ISS45</strain>
    </source>
</reference>
<proteinExistence type="predicted"/>
<accession>A0A1Y3ENS9</accession>